<reference evidence="8" key="1">
    <citation type="submission" date="2023-10" db="EMBL/GenBank/DDBJ databases">
        <authorList>
            <person name="Chen Y."/>
            <person name="Shah S."/>
            <person name="Dougan E. K."/>
            <person name="Thang M."/>
            <person name="Chan C."/>
        </authorList>
    </citation>
    <scope>NUCLEOTIDE SEQUENCE [LARGE SCALE GENOMIC DNA]</scope>
</reference>
<dbReference type="Proteomes" id="UP001189429">
    <property type="component" value="Unassembled WGS sequence"/>
</dbReference>
<feature type="non-terminal residue" evidence="8">
    <location>
        <position position="132"/>
    </location>
</feature>
<keyword evidence="7" id="KW-0437">Light-harvesting polypeptide</keyword>
<evidence type="ECO:0000256" key="1">
    <source>
        <dbReference type="ARBA" id="ARBA00004098"/>
    </source>
</evidence>
<evidence type="ECO:0000256" key="6">
    <source>
        <dbReference type="ARBA" id="ARBA00022991"/>
    </source>
</evidence>
<sequence length="132" mass="13556">ENSMGASHPSLKSVDWISDIYLTLLHSVSAEDAITAIDTIVVGAIGSFDASHEAVKAAFGRVVASVRTSKPTGAYDAFAKVALGTAPNNLFSTVGPLAANEAAKALCEFKGADGVDHASTAQLLSSAAEYMR</sequence>
<dbReference type="Gene3D" id="1.40.10.10">
    <property type="entry name" value="Peridinin-chlorophyll A binding"/>
    <property type="match status" value="1"/>
</dbReference>
<comment type="subcellular location">
    <subcellularLocation>
        <location evidence="2">Plastid</location>
        <location evidence="2">Chloroplast</location>
    </subcellularLocation>
</comment>
<name>A0ABN9S1E6_9DINO</name>
<organism evidence="8 9">
    <name type="scientific">Prorocentrum cordatum</name>
    <dbReference type="NCBI Taxonomy" id="2364126"/>
    <lineage>
        <taxon>Eukaryota</taxon>
        <taxon>Sar</taxon>
        <taxon>Alveolata</taxon>
        <taxon>Dinophyceae</taxon>
        <taxon>Prorocentrales</taxon>
        <taxon>Prorocentraceae</taxon>
        <taxon>Prorocentrum</taxon>
    </lineage>
</organism>
<keyword evidence="6" id="KW-0157">Chromophore</keyword>
<proteinExistence type="predicted"/>
<dbReference type="InterPro" id="IPR036550">
    <property type="entry name" value="Peridinin-chlorophyll-bd_sf"/>
</dbReference>
<dbReference type="SUPFAM" id="SSF48608">
    <property type="entry name" value="Peridinin-chlorophyll protein"/>
    <property type="match status" value="1"/>
</dbReference>
<keyword evidence="3" id="KW-0148">Chlorophyll</keyword>
<dbReference type="EMBL" id="CAUYUJ010008915">
    <property type="protein sequence ID" value="CAK0825390.1"/>
    <property type="molecule type" value="Genomic_DNA"/>
</dbReference>
<evidence type="ECO:0000256" key="3">
    <source>
        <dbReference type="ARBA" id="ARBA00022494"/>
    </source>
</evidence>
<accession>A0ABN9S1E6</accession>
<evidence type="ECO:0000256" key="4">
    <source>
        <dbReference type="ARBA" id="ARBA00022528"/>
    </source>
</evidence>
<dbReference type="Pfam" id="PF02429">
    <property type="entry name" value="PCP"/>
    <property type="match status" value="1"/>
</dbReference>
<comment type="caution">
    <text evidence="8">The sequence shown here is derived from an EMBL/GenBank/DDBJ whole genome shotgun (WGS) entry which is preliminary data.</text>
</comment>
<feature type="non-terminal residue" evidence="8">
    <location>
        <position position="1"/>
    </location>
</feature>
<gene>
    <name evidence="8" type="ORF">PCOR1329_LOCUS25524</name>
</gene>
<comment type="function">
    <text evidence="1">Water-soluble antenna for capture of solar energy in the blue-green range. Peridinin is an asymmetric carotenoid.</text>
</comment>
<evidence type="ECO:0000256" key="5">
    <source>
        <dbReference type="ARBA" id="ARBA00022640"/>
    </source>
</evidence>
<keyword evidence="4" id="KW-0150">Chloroplast</keyword>
<evidence type="ECO:0000313" key="8">
    <source>
        <dbReference type="EMBL" id="CAK0825390.1"/>
    </source>
</evidence>
<protein>
    <submittedName>
        <fullName evidence="8">Uncharacterized protein</fullName>
    </submittedName>
</protein>
<keyword evidence="9" id="KW-1185">Reference proteome</keyword>
<keyword evidence="5" id="KW-0934">Plastid</keyword>
<dbReference type="InterPro" id="IPR003376">
    <property type="entry name" value="Peridinin-chlorophyll-bd_prot"/>
</dbReference>
<evidence type="ECO:0000256" key="2">
    <source>
        <dbReference type="ARBA" id="ARBA00004229"/>
    </source>
</evidence>
<evidence type="ECO:0000256" key="7">
    <source>
        <dbReference type="ARBA" id="ARBA00023243"/>
    </source>
</evidence>
<evidence type="ECO:0000313" key="9">
    <source>
        <dbReference type="Proteomes" id="UP001189429"/>
    </source>
</evidence>